<proteinExistence type="predicted"/>
<keyword evidence="2" id="KW-1185">Reference proteome</keyword>
<dbReference type="AlphaFoldDB" id="A0ABD0JT29"/>
<accession>A0ABD0JT29</accession>
<evidence type="ECO:0000313" key="1">
    <source>
        <dbReference type="EMBL" id="KAK7477931.1"/>
    </source>
</evidence>
<gene>
    <name evidence="1" type="ORF">BaRGS_00030840</name>
</gene>
<sequence length="101" mass="11173">MFAVHGRLLSLHVGVQLSNISNVPATITWGTAESSRGPRCGVCWTFCVICGRQRRRDTPCQLLSSFLRPQFQPLGSRDVPFITLTSCLSCQLSVLCKQHVP</sequence>
<protein>
    <recommendedName>
        <fullName evidence="3">Secreted protein</fullName>
    </recommendedName>
</protein>
<dbReference type="EMBL" id="JACVVK020000338">
    <property type="protein sequence ID" value="KAK7477931.1"/>
    <property type="molecule type" value="Genomic_DNA"/>
</dbReference>
<evidence type="ECO:0000313" key="2">
    <source>
        <dbReference type="Proteomes" id="UP001519460"/>
    </source>
</evidence>
<comment type="caution">
    <text evidence="1">The sequence shown here is derived from an EMBL/GenBank/DDBJ whole genome shotgun (WGS) entry which is preliminary data.</text>
</comment>
<evidence type="ECO:0008006" key="3">
    <source>
        <dbReference type="Google" id="ProtNLM"/>
    </source>
</evidence>
<dbReference type="Proteomes" id="UP001519460">
    <property type="component" value="Unassembled WGS sequence"/>
</dbReference>
<name>A0ABD0JT29_9CAEN</name>
<organism evidence="1 2">
    <name type="scientific">Batillaria attramentaria</name>
    <dbReference type="NCBI Taxonomy" id="370345"/>
    <lineage>
        <taxon>Eukaryota</taxon>
        <taxon>Metazoa</taxon>
        <taxon>Spiralia</taxon>
        <taxon>Lophotrochozoa</taxon>
        <taxon>Mollusca</taxon>
        <taxon>Gastropoda</taxon>
        <taxon>Caenogastropoda</taxon>
        <taxon>Sorbeoconcha</taxon>
        <taxon>Cerithioidea</taxon>
        <taxon>Batillariidae</taxon>
        <taxon>Batillaria</taxon>
    </lineage>
</organism>
<reference evidence="1 2" key="1">
    <citation type="journal article" date="2023" name="Sci. Data">
        <title>Genome assembly of the Korean intertidal mud-creeper Batillaria attramentaria.</title>
        <authorList>
            <person name="Patra A.K."/>
            <person name="Ho P.T."/>
            <person name="Jun S."/>
            <person name="Lee S.J."/>
            <person name="Kim Y."/>
            <person name="Won Y.J."/>
        </authorList>
    </citation>
    <scope>NUCLEOTIDE SEQUENCE [LARGE SCALE GENOMIC DNA]</scope>
    <source>
        <strain evidence="1">Wonlab-2016</strain>
    </source>
</reference>